<name>M0QKL3_9ACTN</name>
<accession>M0QKL3</accession>
<dbReference type="InterPro" id="IPR003848">
    <property type="entry name" value="DUF218"/>
</dbReference>
<dbReference type="eggNOG" id="COG1434">
    <property type="taxonomic scope" value="Bacteria"/>
</dbReference>
<gene>
    <name evidence="2" type="ORF">GS4_11_02260</name>
</gene>
<evidence type="ECO:0000313" key="3">
    <source>
        <dbReference type="Proteomes" id="UP000011666"/>
    </source>
</evidence>
<dbReference type="Proteomes" id="UP000011666">
    <property type="component" value="Unassembled WGS sequence"/>
</dbReference>
<organism evidence="2 3">
    <name type="scientific">Gordonia soli NBRC 108243</name>
    <dbReference type="NCBI Taxonomy" id="1223545"/>
    <lineage>
        <taxon>Bacteria</taxon>
        <taxon>Bacillati</taxon>
        <taxon>Actinomycetota</taxon>
        <taxon>Actinomycetes</taxon>
        <taxon>Mycobacteriales</taxon>
        <taxon>Gordoniaceae</taxon>
        <taxon>Gordonia</taxon>
    </lineage>
</organism>
<reference evidence="2 3" key="1">
    <citation type="submission" date="2013-01" db="EMBL/GenBank/DDBJ databases">
        <title>Whole genome shotgun sequence of Gordonia soli NBRC 108243.</title>
        <authorList>
            <person name="Isaki-Nakamura S."/>
            <person name="Hosoyama A."/>
            <person name="Tsuchikane K."/>
            <person name="Ando Y."/>
            <person name="Baba S."/>
            <person name="Ohji S."/>
            <person name="Hamada M."/>
            <person name="Tamura T."/>
            <person name="Yamazoe A."/>
            <person name="Yamazaki S."/>
            <person name="Fujita N."/>
        </authorList>
    </citation>
    <scope>NUCLEOTIDE SEQUENCE [LARGE SCALE GENOMIC DNA]</scope>
    <source>
        <strain evidence="2 3">NBRC 108243</strain>
    </source>
</reference>
<evidence type="ECO:0000313" key="2">
    <source>
        <dbReference type="EMBL" id="GAC67957.1"/>
    </source>
</evidence>
<dbReference type="CDD" id="cd06259">
    <property type="entry name" value="YdcF-like"/>
    <property type="match status" value="1"/>
</dbReference>
<dbReference type="AlphaFoldDB" id="M0QKL3"/>
<sequence>MRGRLIGLVAVLVVAIAAVTYGLVGGAVFADASADRLRPADAIVVLGGEHDGREQYGLDLARRGLASTVLISDPYGRGDDVTEQYCRARIPGVEVICFEPDPSTTRGEAGYVERLASERGWKHVIAISWRYHLPRVRHIFGQCFGGEVTAVDTPRDYRFSAAQWGFVYAYQIAGYIKSEIVGCR</sequence>
<dbReference type="STRING" id="1223545.GS4_11_02260"/>
<comment type="caution">
    <text evidence="2">The sequence shown here is derived from an EMBL/GenBank/DDBJ whole genome shotgun (WGS) entry which is preliminary data.</text>
</comment>
<dbReference type="Pfam" id="PF02698">
    <property type="entry name" value="DUF218"/>
    <property type="match status" value="1"/>
</dbReference>
<keyword evidence="3" id="KW-1185">Reference proteome</keyword>
<dbReference type="EMBL" id="BANX01000011">
    <property type="protein sequence ID" value="GAC67957.1"/>
    <property type="molecule type" value="Genomic_DNA"/>
</dbReference>
<dbReference type="RefSeq" id="WP_007619683.1">
    <property type="nucleotide sequence ID" value="NZ_BANX01000011.1"/>
</dbReference>
<protein>
    <recommendedName>
        <fullName evidence="1">DUF218 domain-containing protein</fullName>
    </recommendedName>
</protein>
<proteinExistence type="predicted"/>
<evidence type="ECO:0000259" key="1">
    <source>
        <dbReference type="Pfam" id="PF02698"/>
    </source>
</evidence>
<feature type="domain" description="DUF218" evidence="1">
    <location>
        <begin position="41"/>
        <end position="160"/>
    </location>
</feature>